<protein>
    <submittedName>
        <fullName evidence="2">Uncharacterized protein</fullName>
    </submittedName>
</protein>
<gene>
    <name evidence="2" type="ORF">GFSPODELE1_LOCUS10043</name>
</gene>
<sequence length="249" mass="26728">MRILISFLAFLTFLSSVSAFVLPRSYNATGEKRMTNAERFRRGLGPNAPVFKRVLPGSGEKPTGVIAAKRSKTSSLPVTYTGRIEVRNLEGHSFGYVWNSESGVSGVNFHGPVDELHVKISTTKSGGLFDILATNPKFPPPFYIGASSNNAAATLGPGLPAGVGLGTVEQTPPGPSAAQSAIWTINRATKLLTPHWVNPDGSKPTTSIGLDLRNNYLTFTGDIAAYNAANTWPDLGLFVETLEQYFLRT</sequence>
<feature type="chain" id="PRO_5045391646" evidence="1">
    <location>
        <begin position="20"/>
        <end position="249"/>
    </location>
</feature>
<evidence type="ECO:0000313" key="3">
    <source>
        <dbReference type="Proteomes" id="UP001497453"/>
    </source>
</evidence>
<dbReference type="Proteomes" id="UP001497453">
    <property type="component" value="Chromosome 8"/>
</dbReference>
<organism evidence="2 3">
    <name type="scientific">Somion occarium</name>
    <dbReference type="NCBI Taxonomy" id="3059160"/>
    <lineage>
        <taxon>Eukaryota</taxon>
        <taxon>Fungi</taxon>
        <taxon>Dikarya</taxon>
        <taxon>Basidiomycota</taxon>
        <taxon>Agaricomycotina</taxon>
        <taxon>Agaricomycetes</taxon>
        <taxon>Polyporales</taxon>
        <taxon>Cerrenaceae</taxon>
        <taxon>Somion</taxon>
    </lineage>
</organism>
<keyword evidence="3" id="KW-1185">Reference proteome</keyword>
<keyword evidence="1" id="KW-0732">Signal</keyword>
<accession>A0ABP1E536</accession>
<evidence type="ECO:0000313" key="2">
    <source>
        <dbReference type="EMBL" id="CAL1715060.1"/>
    </source>
</evidence>
<evidence type="ECO:0000256" key="1">
    <source>
        <dbReference type="SAM" id="SignalP"/>
    </source>
</evidence>
<dbReference type="EMBL" id="OZ037951">
    <property type="protein sequence ID" value="CAL1715060.1"/>
    <property type="molecule type" value="Genomic_DNA"/>
</dbReference>
<reference evidence="3" key="1">
    <citation type="submission" date="2024-04" db="EMBL/GenBank/DDBJ databases">
        <authorList>
            <person name="Shaw F."/>
            <person name="Minotto A."/>
        </authorList>
    </citation>
    <scope>NUCLEOTIDE SEQUENCE [LARGE SCALE GENOMIC DNA]</scope>
</reference>
<name>A0ABP1E536_9APHY</name>
<proteinExistence type="predicted"/>
<feature type="signal peptide" evidence="1">
    <location>
        <begin position="1"/>
        <end position="19"/>
    </location>
</feature>